<accession>A0ABU6UBG6</accession>
<proteinExistence type="predicted"/>
<sequence length="133" mass="15001">MAISRNHCRRFYCGGGSPTRRNRKASKTSTLIRLSLSLSTSQNVSYRRTNIRILKTVGLTTSPRSTFSFWESPTEFMDFFTQAYSLFSRRWVKGFQACAGGLSTSRLNSPAKGMSFVVYGMTYEVVLLSVPEI</sequence>
<name>A0ABU6UBG6_9FABA</name>
<evidence type="ECO:0000313" key="1">
    <source>
        <dbReference type="EMBL" id="MED6158597.1"/>
    </source>
</evidence>
<keyword evidence="2" id="KW-1185">Reference proteome</keyword>
<gene>
    <name evidence="1" type="ORF">PIB30_034229</name>
</gene>
<reference evidence="1 2" key="1">
    <citation type="journal article" date="2023" name="Plants (Basel)">
        <title>Bridging the Gap: Combining Genomics and Transcriptomics Approaches to Understand Stylosanthes scabra, an Orphan Legume from the Brazilian Caatinga.</title>
        <authorList>
            <person name="Ferreira-Neto J.R.C."/>
            <person name="da Silva M.D."/>
            <person name="Binneck E."/>
            <person name="de Melo N.F."/>
            <person name="da Silva R.H."/>
            <person name="de Melo A.L.T.M."/>
            <person name="Pandolfi V."/>
            <person name="Bustamante F.O."/>
            <person name="Brasileiro-Vidal A.C."/>
            <person name="Benko-Iseppon A.M."/>
        </authorList>
    </citation>
    <scope>NUCLEOTIDE SEQUENCE [LARGE SCALE GENOMIC DNA]</scope>
    <source>
        <tissue evidence="1">Leaves</tissue>
    </source>
</reference>
<evidence type="ECO:0000313" key="2">
    <source>
        <dbReference type="Proteomes" id="UP001341840"/>
    </source>
</evidence>
<dbReference type="Proteomes" id="UP001341840">
    <property type="component" value="Unassembled WGS sequence"/>
</dbReference>
<organism evidence="1 2">
    <name type="scientific">Stylosanthes scabra</name>
    <dbReference type="NCBI Taxonomy" id="79078"/>
    <lineage>
        <taxon>Eukaryota</taxon>
        <taxon>Viridiplantae</taxon>
        <taxon>Streptophyta</taxon>
        <taxon>Embryophyta</taxon>
        <taxon>Tracheophyta</taxon>
        <taxon>Spermatophyta</taxon>
        <taxon>Magnoliopsida</taxon>
        <taxon>eudicotyledons</taxon>
        <taxon>Gunneridae</taxon>
        <taxon>Pentapetalae</taxon>
        <taxon>rosids</taxon>
        <taxon>fabids</taxon>
        <taxon>Fabales</taxon>
        <taxon>Fabaceae</taxon>
        <taxon>Papilionoideae</taxon>
        <taxon>50 kb inversion clade</taxon>
        <taxon>dalbergioids sensu lato</taxon>
        <taxon>Dalbergieae</taxon>
        <taxon>Pterocarpus clade</taxon>
        <taxon>Stylosanthes</taxon>
    </lineage>
</organism>
<dbReference type="EMBL" id="JASCZI010120987">
    <property type="protein sequence ID" value="MED6158597.1"/>
    <property type="molecule type" value="Genomic_DNA"/>
</dbReference>
<comment type="caution">
    <text evidence="1">The sequence shown here is derived from an EMBL/GenBank/DDBJ whole genome shotgun (WGS) entry which is preliminary data.</text>
</comment>
<protein>
    <submittedName>
        <fullName evidence="1">Uncharacterized protein</fullName>
    </submittedName>
</protein>